<evidence type="ECO:0000256" key="2">
    <source>
        <dbReference type="ARBA" id="ARBA00023125"/>
    </source>
</evidence>
<dbReference type="InterPro" id="IPR036390">
    <property type="entry name" value="WH_DNA-bd_sf"/>
</dbReference>
<protein>
    <submittedName>
        <fullName evidence="5">Lrp/AsnC family transcriptional regulator</fullName>
    </submittedName>
</protein>
<comment type="caution">
    <text evidence="5">The sequence shown here is derived from an EMBL/GenBank/DDBJ whole genome shotgun (WGS) entry which is preliminary data.</text>
</comment>
<dbReference type="Pfam" id="PF01037">
    <property type="entry name" value="AsnC_trans_reg"/>
    <property type="match status" value="1"/>
</dbReference>
<gene>
    <name evidence="5" type="ORF">ACFFIT_10615</name>
</gene>
<keyword evidence="3" id="KW-0804">Transcription</keyword>
<dbReference type="InterPro" id="IPR036388">
    <property type="entry name" value="WH-like_DNA-bd_sf"/>
</dbReference>
<name>A0ABV6CE33_9GAMM</name>
<reference evidence="5 6" key="1">
    <citation type="submission" date="2024-09" db="EMBL/GenBank/DDBJ databases">
        <authorList>
            <person name="Sun Q."/>
            <person name="Mori K."/>
        </authorList>
    </citation>
    <scope>NUCLEOTIDE SEQUENCE [LARGE SCALE GENOMIC DNA]</scope>
    <source>
        <strain evidence="5 6">CCM 8545</strain>
    </source>
</reference>
<dbReference type="Proteomes" id="UP001589758">
    <property type="component" value="Unassembled WGS sequence"/>
</dbReference>
<keyword evidence="1" id="KW-0805">Transcription regulation</keyword>
<dbReference type="RefSeq" id="WP_385877646.1">
    <property type="nucleotide sequence ID" value="NZ_JBHLXE010000104.1"/>
</dbReference>
<dbReference type="PANTHER" id="PTHR30154:SF34">
    <property type="entry name" value="TRANSCRIPTIONAL REGULATOR AZLB"/>
    <property type="match status" value="1"/>
</dbReference>
<dbReference type="SUPFAM" id="SSF46785">
    <property type="entry name" value="Winged helix' DNA-binding domain"/>
    <property type="match status" value="1"/>
</dbReference>
<dbReference type="PANTHER" id="PTHR30154">
    <property type="entry name" value="LEUCINE-RESPONSIVE REGULATORY PROTEIN"/>
    <property type="match status" value="1"/>
</dbReference>
<feature type="domain" description="HTH asnC-type" evidence="4">
    <location>
        <begin position="6"/>
        <end position="72"/>
    </location>
</feature>
<dbReference type="InterPro" id="IPR019887">
    <property type="entry name" value="Tscrpt_reg_AsnC/Lrp_C"/>
</dbReference>
<dbReference type="SUPFAM" id="SSF54909">
    <property type="entry name" value="Dimeric alpha+beta barrel"/>
    <property type="match status" value="1"/>
</dbReference>
<dbReference type="InterPro" id="IPR019888">
    <property type="entry name" value="Tscrpt_reg_AsnC-like"/>
</dbReference>
<sequence>MENFDLDELDIRLLKALQLDASLTNEALAKKMHTSSATCLRRISRLKSLGYIQKEVVILNANHFKESIKAIVEITLEKQTSDAITLLENALIKQSAVKQCYRVAANSDIVIILNVESMDEYHTLVNKLLSSQFNIRNVRALFITHQSKFDTSIPL</sequence>
<dbReference type="EMBL" id="JBHLXE010000104">
    <property type="protein sequence ID" value="MFC0180526.1"/>
    <property type="molecule type" value="Genomic_DNA"/>
</dbReference>
<accession>A0ABV6CE33</accession>
<dbReference type="SMART" id="SM00344">
    <property type="entry name" value="HTH_ASNC"/>
    <property type="match status" value="1"/>
</dbReference>
<keyword evidence="6" id="KW-1185">Reference proteome</keyword>
<evidence type="ECO:0000256" key="1">
    <source>
        <dbReference type="ARBA" id="ARBA00023015"/>
    </source>
</evidence>
<proteinExistence type="predicted"/>
<evidence type="ECO:0000256" key="3">
    <source>
        <dbReference type="ARBA" id="ARBA00023163"/>
    </source>
</evidence>
<organism evidence="5 6">
    <name type="scientific">Thorsellia kenyensis</name>
    <dbReference type="NCBI Taxonomy" id="1549888"/>
    <lineage>
        <taxon>Bacteria</taxon>
        <taxon>Pseudomonadati</taxon>
        <taxon>Pseudomonadota</taxon>
        <taxon>Gammaproteobacteria</taxon>
        <taxon>Enterobacterales</taxon>
        <taxon>Thorselliaceae</taxon>
        <taxon>Thorsellia</taxon>
    </lineage>
</organism>
<dbReference type="PROSITE" id="PS50956">
    <property type="entry name" value="HTH_ASNC_2"/>
    <property type="match status" value="1"/>
</dbReference>
<dbReference type="InterPro" id="IPR000485">
    <property type="entry name" value="AsnC-type_HTH_dom"/>
</dbReference>
<dbReference type="Gene3D" id="1.10.10.10">
    <property type="entry name" value="Winged helix-like DNA-binding domain superfamily/Winged helix DNA-binding domain"/>
    <property type="match status" value="1"/>
</dbReference>
<dbReference type="InterPro" id="IPR011008">
    <property type="entry name" value="Dimeric_a/b-barrel"/>
</dbReference>
<evidence type="ECO:0000313" key="5">
    <source>
        <dbReference type="EMBL" id="MFC0180526.1"/>
    </source>
</evidence>
<evidence type="ECO:0000313" key="6">
    <source>
        <dbReference type="Proteomes" id="UP001589758"/>
    </source>
</evidence>
<dbReference type="PRINTS" id="PR00033">
    <property type="entry name" value="HTHASNC"/>
</dbReference>
<evidence type="ECO:0000259" key="4">
    <source>
        <dbReference type="PROSITE" id="PS50956"/>
    </source>
</evidence>
<dbReference type="Gene3D" id="3.30.70.920">
    <property type="match status" value="1"/>
</dbReference>
<dbReference type="Pfam" id="PF13412">
    <property type="entry name" value="HTH_24"/>
    <property type="match status" value="1"/>
</dbReference>
<keyword evidence="2" id="KW-0238">DNA-binding</keyword>